<dbReference type="Proteomes" id="UP000199347">
    <property type="component" value="Unassembled WGS sequence"/>
</dbReference>
<dbReference type="EMBL" id="FMVW01000008">
    <property type="protein sequence ID" value="SCZ43785.1"/>
    <property type="molecule type" value="Genomic_DNA"/>
</dbReference>
<feature type="region of interest" description="Disordered" evidence="1">
    <location>
        <begin position="28"/>
        <end position="70"/>
    </location>
</feature>
<dbReference type="AlphaFoldDB" id="A0A1G5P2K9"/>
<evidence type="ECO:0000313" key="4">
    <source>
        <dbReference type="Proteomes" id="UP000199347"/>
    </source>
</evidence>
<protein>
    <submittedName>
        <fullName evidence="3">Uncharacterized protein</fullName>
    </submittedName>
</protein>
<reference evidence="3 4" key="1">
    <citation type="submission" date="2016-10" db="EMBL/GenBank/DDBJ databases">
        <authorList>
            <person name="de Groot N.N."/>
        </authorList>
    </citation>
    <scope>NUCLEOTIDE SEQUENCE [LARGE SCALE GENOMIC DNA]</scope>
    <source>
        <strain evidence="3 4">DSM 2698</strain>
    </source>
</reference>
<evidence type="ECO:0000256" key="1">
    <source>
        <dbReference type="SAM" id="MobiDB-lite"/>
    </source>
</evidence>
<organism evidence="3 4">
    <name type="scientific">Afifella marina DSM 2698</name>
    <dbReference type="NCBI Taxonomy" id="1120955"/>
    <lineage>
        <taxon>Bacteria</taxon>
        <taxon>Pseudomonadati</taxon>
        <taxon>Pseudomonadota</taxon>
        <taxon>Alphaproteobacteria</taxon>
        <taxon>Hyphomicrobiales</taxon>
        <taxon>Afifellaceae</taxon>
        <taxon>Afifella</taxon>
    </lineage>
</organism>
<keyword evidence="4" id="KW-1185">Reference proteome</keyword>
<gene>
    <name evidence="3" type="ORF">SAMN03080610_03125</name>
</gene>
<sequence length="70" mass="7811">MPESQIIFPLALVTLLAVFVFAIVQSWRTKKASDRREGSVIGADHKDDISAKRQSKGFDTPENVEKGRSH</sequence>
<feature type="transmembrane region" description="Helical" evidence="2">
    <location>
        <begin position="6"/>
        <end position="27"/>
    </location>
</feature>
<keyword evidence="2" id="KW-1133">Transmembrane helix</keyword>
<keyword evidence="2" id="KW-0472">Membrane</keyword>
<dbReference type="RefSeq" id="WP_092815311.1">
    <property type="nucleotide sequence ID" value="NZ_FMVW01000008.1"/>
</dbReference>
<keyword evidence="2" id="KW-0812">Transmembrane</keyword>
<name>A0A1G5P2K9_AFIMA</name>
<evidence type="ECO:0000256" key="2">
    <source>
        <dbReference type="SAM" id="Phobius"/>
    </source>
</evidence>
<proteinExistence type="predicted"/>
<evidence type="ECO:0000313" key="3">
    <source>
        <dbReference type="EMBL" id="SCZ43785.1"/>
    </source>
</evidence>
<feature type="compositionally biased region" description="Basic and acidic residues" evidence="1">
    <location>
        <begin position="31"/>
        <end position="51"/>
    </location>
</feature>
<accession>A0A1G5P2K9</accession>